<accession>A0ABP1FF34</accession>
<proteinExistence type="predicted"/>
<evidence type="ECO:0000313" key="1">
    <source>
        <dbReference type="EMBL" id="CAL5218498.1"/>
    </source>
</evidence>
<gene>
    <name evidence="1" type="primary">g184</name>
    <name evidence="1" type="ORF">VP750_LOCUS157</name>
</gene>
<dbReference type="Proteomes" id="UP001497392">
    <property type="component" value="Unassembled WGS sequence"/>
</dbReference>
<keyword evidence="2" id="KW-1185">Reference proteome</keyword>
<reference evidence="1 2" key="1">
    <citation type="submission" date="2024-06" db="EMBL/GenBank/DDBJ databases">
        <authorList>
            <person name="Kraege A."/>
            <person name="Thomma B."/>
        </authorList>
    </citation>
    <scope>NUCLEOTIDE SEQUENCE [LARGE SCALE GENOMIC DNA]</scope>
</reference>
<evidence type="ECO:0000313" key="2">
    <source>
        <dbReference type="Proteomes" id="UP001497392"/>
    </source>
</evidence>
<protein>
    <submittedName>
        <fullName evidence="1">G184 protein</fullName>
    </submittedName>
</protein>
<comment type="caution">
    <text evidence="1">The sequence shown here is derived from an EMBL/GenBank/DDBJ whole genome shotgun (WGS) entry which is preliminary data.</text>
</comment>
<organism evidence="1 2">
    <name type="scientific">Coccomyxa viridis</name>
    <dbReference type="NCBI Taxonomy" id="1274662"/>
    <lineage>
        <taxon>Eukaryota</taxon>
        <taxon>Viridiplantae</taxon>
        <taxon>Chlorophyta</taxon>
        <taxon>core chlorophytes</taxon>
        <taxon>Trebouxiophyceae</taxon>
        <taxon>Trebouxiophyceae incertae sedis</taxon>
        <taxon>Coccomyxaceae</taxon>
        <taxon>Coccomyxa</taxon>
    </lineage>
</organism>
<name>A0ABP1FF34_9CHLO</name>
<dbReference type="EMBL" id="CAXHTA020000001">
    <property type="protein sequence ID" value="CAL5218498.1"/>
    <property type="molecule type" value="Genomic_DNA"/>
</dbReference>
<sequence length="71" mass="7896">MPPGWLHRGRGIIMSCGAYFRLCDTAKGVLFKDRKIANFFAKWGVPQHANGRQKSGACSVLLDYHYKGGNP</sequence>